<comment type="similarity">
    <text evidence="7 10">Belongs to the fluoride channel Fluc/FEX (TC 1.A.43) family.</text>
</comment>
<dbReference type="GO" id="GO:0046872">
    <property type="term" value="F:metal ion binding"/>
    <property type="evidence" value="ECO:0007669"/>
    <property type="project" value="UniProtKB-KW"/>
</dbReference>
<dbReference type="Proteomes" id="UP000032431">
    <property type="component" value="Chromosome I"/>
</dbReference>
<comment type="catalytic activity">
    <reaction evidence="8">
        <text>fluoride(in) = fluoride(out)</text>
        <dbReference type="Rhea" id="RHEA:76159"/>
        <dbReference type="ChEBI" id="CHEBI:17051"/>
    </reaction>
    <physiologicalReaction direction="left-to-right" evidence="8">
        <dbReference type="Rhea" id="RHEA:76160"/>
    </physiologicalReaction>
</comment>
<feature type="transmembrane region" description="Helical" evidence="10">
    <location>
        <begin position="34"/>
        <end position="54"/>
    </location>
</feature>
<dbReference type="Pfam" id="PF02537">
    <property type="entry name" value="CRCB"/>
    <property type="match status" value="1"/>
</dbReference>
<comment type="activity regulation">
    <text evidence="10">Na(+) is not transported, but it plays an essential structural role and its presence is essential for fluoride channel function.</text>
</comment>
<dbReference type="STRING" id="29343.CCDG5_0622"/>
<comment type="function">
    <text evidence="9 10">Fluoride-specific ion channel. Important for reducing fluoride concentration in the cell, thus reducing its toxicity.</text>
</comment>
<keyword evidence="10" id="KW-0479">Metal-binding</keyword>
<protein>
    <recommendedName>
        <fullName evidence="10">Fluoride-specific ion channel FluC</fullName>
    </recommendedName>
</protein>
<keyword evidence="3 10" id="KW-0812">Transmembrane</keyword>
<evidence type="ECO:0000256" key="2">
    <source>
        <dbReference type="ARBA" id="ARBA00022475"/>
    </source>
</evidence>
<keyword evidence="6 10" id="KW-0407">Ion channel</keyword>
<dbReference type="HOGENOM" id="CLU_114342_3_3_9"/>
<evidence type="ECO:0000256" key="5">
    <source>
        <dbReference type="ARBA" id="ARBA00023136"/>
    </source>
</evidence>
<dbReference type="GO" id="GO:0140114">
    <property type="term" value="P:cellular detoxification of fluoride"/>
    <property type="evidence" value="ECO:0007669"/>
    <property type="project" value="UniProtKB-UniRule"/>
</dbReference>
<feature type="transmembrane region" description="Helical" evidence="10">
    <location>
        <begin position="66"/>
        <end position="85"/>
    </location>
</feature>
<dbReference type="GO" id="GO:0062054">
    <property type="term" value="F:fluoride channel activity"/>
    <property type="evidence" value="ECO:0007669"/>
    <property type="project" value="UniProtKB-UniRule"/>
</dbReference>
<keyword evidence="12" id="KW-1185">Reference proteome</keyword>
<feature type="transmembrane region" description="Helical" evidence="10">
    <location>
        <begin position="105"/>
        <end position="123"/>
    </location>
</feature>
<keyword evidence="2 10" id="KW-1003">Cell membrane</keyword>
<evidence type="ECO:0000313" key="12">
    <source>
        <dbReference type="Proteomes" id="UP000032431"/>
    </source>
</evidence>
<keyword evidence="4 10" id="KW-1133">Transmembrane helix</keyword>
<evidence type="ECO:0000256" key="8">
    <source>
        <dbReference type="ARBA" id="ARBA00035585"/>
    </source>
</evidence>
<accession>A0A078KMR6</accession>
<feature type="binding site" evidence="10">
    <location>
        <position position="77"/>
    </location>
    <ligand>
        <name>Na(+)</name>
        <dbReference type="ChEBI" id="CHEBI:29101"/>
        <note>structural</note>
    </ligand>
</feature>
<evidence type="ECO:0000256" key="7">
    <source>
        <dbReference type="ARBA" id="ARBA00035120"/>
    </source>
</evidence>
<keyword evidence="10" id="KW-0406">Ion transport</keyword>
<evidence type="ECO:0000256" key="6">
    <source>
        <dbReference type="ARBA" id="ARBA00023303"/>
    </source>
</evidence>
<name>A0A078KMR6_9FIRM</name>
<evidence type="ECO:0000256" key="4">
    <source>
        <dbReference type="ARBA" id="ARBA00022989"/>
    </source>
</evidence>
<keyword evidence="10" id="KW-0813">Transport</keyword>
<dbReference type="KEGG" id="ccel:CCDG5_0622"/>
<keyword evidence="10" id="KW-0915">Sodium</keyword>
<evidence type="ECO:0000256" key="10">
    <source>
        <dbReference type="HAMAP-Rule" id="MF_00454"/>
    </source>
</evidence>
<evidence type="ECO:0000256" key="9">
    <source>
        <dbReference type="ARBA" id="ARBA00049940"/>
    </source>
</evidence>
<organism evidence="11 12">
    <name type="scientific">[Clostridium] cellulosi</name>
    <dbReference type="NCBI Taxonomy" id="29343"/>
    <lineage>
        <taxon>Bacteria</taxon>
        <taxon>Bacillati</taxon>
        <taxon>Bacillota</taxon>
        <taxon>Clostridia</taxon>
        <taxon>Eubacteriales</taxon>
        <taxon>Oscillospiraceae</taxon>
        <taxon>Oscillospiraceae incertae sedis</taxon>
    </lineage>
</organism>
<evidence type="ECO:0000313" key="11">
    <source>
        <dbReference type="EMBL" id="CDZ23753.1"/>
    </source>
</evidence>
<dbReference type="InterPro" id="IPR003691">
    <property type="entry name" value="FluC"/>
</dbReference>
<dbReference type="NCBIfam" id="TIGR00494">
    <property type="entry name" value="crcB"/>
    <property type="match status" value="1"/>
</dbReference>
<sequence length="127" mass="13511">MNVSMNKLFAIGFGGFIGTALRYAITCVASESFNGFPAGTLIVNAAGGFIMGFIMEASSIFPISEIVRVFLTTGILGGLTTFSTFSYETISFISEGKYLMGGLNAGLNLFFALFGCWAGKLIAQLLW</sequence>
<dbReference type="AlphaFoldDB" id="A0A078KMR6"/>
<gene>
    <name evidence="10" type="primary">fluC</name>
    <name evidence="10" type="synonym">crcB</name>
    <name evidence="11" type="ORF">CCDG5_0622</name>
</gene>
<feature type="binding site" evidence="10">
    <location>
        <position position="80"/>
    </location>
    <ligand>
        <name>Na(+)</name>
        <dbReference type="ChEBI" id="CHEBI:29101"/>
        <note>structural</note>
    </ligand>
</feature>
<keyword evidence="5 10" id="KW-0472">Membrane</keyword>
<proteinExistence type="inferred from homology"/>
<dbReference type="HAMAP" id="MF_00454">
    <property type="entry name" value="FluC"/>
    <property type="match status" value="1"/>
</dbReference>
<dbReference type="PANTHER" id="PTHR28259">
    <property type="entry name" value="FLUORIDE EXPORT PROTEIN 1-RELATED"/>
    <property type="match status" value="1"/>
</dbReference>
<dbReference type="EMBL" id="LM995447">
    <property type="protein sequence ID" value="CDZ23753.1"/>
    <property type="molecule type" value="Genomic_DNA"/>
</dbReference>
<dbReference type="GO" id="GO:0005886">
    <property type="term" value="C:plasma membrane"/>
    <property type="evidence" value="ECO:0007669"/>
    <property type="project" value="UniProtKB-SubCell"/>
</dbReference>
<evidence type="ECO:0000256" key="1">
    <source>
        <dbReference type="ARBA" id="ARBA00004651"/>
    </source>
</evidence>
<comment type="subcellular location">
    <subcellularLocation>
        <location evidence="1 10">Cell membrane</location>
        <topology evidence="1 10">Multi-pass membrane protein</topology>
    </subcellularLocation>
</comment>
<evidence type="ECO:0000256" key="3">
    <source>
        <dbReference type="ARBA" id="ARBA00022692"/>
    </source>
</evidence>
<dbReference type="PANTHER" id="PTHR28259:SF1">
    <property type="entry name" value="FLUORIDE EXPORT PROTEIN 1-RELATED"/>
    <property type="match status" value="1"/>
</dbReference>
<reference evidence="12" key="1">
    <citation type="submission" date="2014-07" db="EMBL/GenBank/DDBJ databases">
        <authorList>
            <person name="Wibberg D."/>
        </authorList>
    </citation>
    <scope>NUCLEOTIDE SEQUENCE [LARGE SCALE GENOMIC DNA]</scope>
    <source>
        <strain evidence="12">DG5</strain>
    </source>
</reference>